<organism evidence="2 3">
    <name type="scientific">Acorus calamus</name>
    <name type="common">Sweet flag</name>
    <dbReference type="NCBI Taxonomy" id="4465"/>
    <lineage>
        <taxon>Eukaryota</taxon>
        <taxon>Viridiplantae</taxon>
        <taxon>Streptophyta</taxon>
        <taxon>Embryophyta</taxon>
        <taxon>Tracheophyta</taxon>
        <taxon>Spermatophyta</taxon>
        <taxon>Magnoliopsida</taxon>
        <taxon>Liliopsida</taxon>
        <taxon>Acoraceae</taxon>
        <taxon>Acorus</taxon>
    </lineage>
</organism>
<evidence type="ECO:0000313" key="3">
    <source>
        <dbReference type="Proteomes" id="UP001180020"/>
    </source>
</evidence>
<evidence type="ECO:0000256" key="1">
    <source>
        <dbReference type="SAM" id="MobiDB-lite"/>
    </source>
</evidence>
<gene>
    <name evidence="2" type="ORF">QJS10_CPB22g01270</name>
</gene>
<evidence type="ECO:0000313" key="2">
    <source>
        <dbReference type="EMBL" id="KAK1282852.1"/>
    </source>
</evidence>
<proteinExistence type="predicted"/>
<dbReference type="AlphaFoldDB" id="A0AAV9C2B0"/>
<name>A0AAV9C2B0_ACOCL</name>
<reference evidence="2" key="1">
    <citation type="journal article" date="2023" name="Nat. Commun.">
        <title>Diploid and tetraploid genomes of Acorus and the evolution of monocots.</title>
        <authorList>
            <person name="Ma L."/>
            <person name="Liu K.W."/>
            <person name="Li Z."/>
            <person name="Hsiao Y.Y."/>
            <person name="Qi Y."/>
            <person name="Fu T."/>
            <person name="Tang G.D."/>
            <person name="Zhang D."/>
            <person name="Sun W.H."/>
            <person name="Liu D.K."/>
            <person name="Li Y."/>
            <person name="Chen G.Z."/>
            <person name="Liu X.D."/>
            <person name="Liao X.Y."/>
            <person name="Jiang Y.T."/>
            <person name="Yu X."/>
            <person name="Hao Y."/>
            <person name="Huang J."/>
            <person name="Zhao X.W."/>
            <person name="Ke S."/>
            <person name="Chen Y.Y."/>
            <person name="Wu W.L."/>
            <person name="Hsu J.L."/>
            <person name="Lin Y.F."/>
            <person name="Huang M.D."/>
            <person name="Li C.Y."/>
            <person name="Huang L."/>
            <person name="Wang Z.W."/>
            <person name="Zhao X."/>
            <person name="Zhong W.Y."/>
            <person name="Peng D.H."/>
            <person name="Ahmad S."/>
            <person name="Lan S."/>
            <person name="Zhang J.S."/>
            <person name="Tsai W.C."/>
            <person name="Van de Peer Y."/>
            <person name="Liu Z.J."/>
        </authorList>
    </citation>
    <scope>NUCLEOTIDE SEQUENCE</scope>
    <source>
        <strain evidence="2">CP</strain>
    </source>
</reference>
<dbReference type="EMBL" id="JAUJYO010000022">
    <property type="protein sequence ID" value="KAK1282852.1"/>
    <property type="molecule type" value="Genomic_DNA"/>
</dbReference>
<feature type="region of interest" description="Disordered" evidence="1">
    <location>
        <begin position="28"/>
        <end position="48"/>
    </location>
</feature>
<comment type="caution">
    <text evidence="2">The sequence shown here is derived from an EMBL/GenBank/DDBJ whole genome shotgun (WGS) entry which is preliminary data.</text>
</comment>
<dbReference type="Proteomes" id="UP001180020">
    <property type="component" value="Unassembled WGS sequence"/>
</dbReference>
<accession>A0AAV9C2B0</accession>
<protein>
    <submittedName>
        <fullName evidence="2">Uncharacterized protein</fullName>
    </submittedName>
</protein>
<reference evidence="2" key="2">
    <citation type="submission" date="2023-06" db="EMBL/GenBank/DDBJ databases">
        <authorList>
            <person name="Ma L."/>
            <person name="Liu K.-W."/>
            <person name="Li Z."/>
            <person name="Hsiao Y.-Y."/>
            <person name="Qi Y."/>
            <person name="Fu T."/>
            <person name="Tang G."/>
            <person name="Zhang D."/>
            <person name="Sun W.-H."/>
            <person name="Liu D.-K."/>
            <person name="Li Y."/>
            <person name="Chen G.-Z."/>
            <person name="Liu X.-D."/>
            <person name="Liao X.-Y."/>
            <person name="Jiang Y.-T."/>
            <person name="Yu X."/>
            <person name="Hao Y."/>
            <person name="Huang J."/>
            <person name="Zhao X.-W."/>
            <person name="Ke S."/>
            <person name="Chen Y.-Y."/>
            <person name="Wu W.-L."/>
            <person name="Hsu J.-L."/>
            <person name="Lin Y.-F."/>
            <person name="Huang M.-D."/>
            <person name="Li C.-Y."/>
            <person name="Huang L."/>
            <person name="Wang Z.-W."/>
            <person name="Zhao X."/>
            <person name="Zhong W.-Y."/>
            <person name="Peng D.-H."/>
            <person name="Ahmad S."/>
            <person name="Lan S."/>
            <person name="Zhang J.-S."/>
            <person name="Tsai W.-C."/>
            <person name="Van De Peer Y."/>
            <person name="Liu Z.-J."/>
        </authorList>
    </citation>
    <scope>NUCLEOTIDE SEQUENCE</scope>
    <source>
        <strain evidence="2">CP</strain>
        <tissue evidence="2">Leaves</tissue>
    </source>
</reference>
<sequence length="88" mass="9835">MFRVAARRLSSSLTSSPWKLNPTASVFVSRNPIDGPPPSSSDDRPTRSVAPFSDVFRGSYRGSFWRYIFQTNALTFSGILHPHISLSF</sequence>
<keyword evidence="3" id="KW-1185">Reference proteome</keyword>